<reference evidence="2" key="1">
    <citation type="submission" date="2018-05" db="EMBL/GenBank/DDBJ databases">
        <authorList>
            <person name="Lanie J.A."/>
            <person name="Ng W.-L."/>
            <person name="Kazmierczak K.M."/>
            <person name="Andrzejewski T.M."/>
            <person name="Davidsen T.M."/>
            <person name="Wayne K.J."/>
            <person name="Tettelin H."/>
            <person name="Glass J.I."/>
            <person name="Rusch D."/>
            <person name="Podicherti R."/>
            <person name="Tsui H.-C.T."/>
            <person name="Winkler M.E."/>
        </authorList>
    </citation>
    <scope>NUCLEOTIDE SEQUENCE</scope>
</reference>
<dbReference type="Gene3D" id="3.40.50.720">
    <property type="entry name" value="NAD(P)-binding Rossmann-like Domain"/>
    <property type="match status" value="1"/>
</dbReference>
<name>A0A382A9Z2_9ZZZZ</name>
<dbReference type="Pfam" id="PF13561">
    <property type="entry name" value="adh_short_C2"/>
    <property type="match status" value="1"/>
</dbReference>
<sequence>MNFANKKVLIIGGSSGIGRGIANCFLSLEAEVCITGTKESISKYDVDDPVSEKCNYMQLNLLKDSSLDNFILPFETLNVLICSQGTVKYGRKEFELEVFREVLDVNLVSMMACCQKFKPLLAESIGNIIMLGSGASYRAVKGNPAYSASKGGILTLIKTLADAWAEKGIRVNGLAPGFVATKLTEITFNHKERYQSSLKSIPMGRWGNPEEIGDTACFLASEKASYITGQMITVDGGLGLS</sequence>
<organism evidence="2">
    <name type="scientific">marine metagenome</name>
    <dbReference type="NCBI Taxonomy" id="408172"/>
    <lineage>
        <taxon>unclassified sequences</taxon>
        <taxon>metagenomes</taxon>
        <taxon>ecological metagenomes</taxon>
    </lineage>
</organism>
<dbReference type="EMBL" id="UINC01024440">
    <property type="protein sequence ID" value="SVA98061.1"/>
    <property type="molecule type" value="Genomic_DNA"/>
</dbReference>
<dbReference type="GO" id="GO:0016616">
    <property type="term" value="F:oxidoreductase activity, acting on the CH-OH group of donors, NAD or NADP as acceptor"/>
    <property type="evidence" value="ECO:0007669"/>
    <property type="project" value="TreeGrafter"/>
</dbReference>
<comment type="similarity">
    <text evidence="1">Belongs to the short-chain dehydrogenases/reductases (SDR) family.</text>
</comment>
<dbReference type="InterPro" id="IPR002347">
    <property type="entry name" value="SDR_fam"/>
</dbReference>
<evidence type="ECO:0008006" key="3">
    <source>
        <dbReference type="Google" id="ProtNLM"/>
    </source>
</evidence>
<dbReference type="FunFam" id="3.40.50.720:FF:000084">
    <property type="entry name" value="Short-chain dehydrogenase reductase"/>
    <property type="match status" value="1"/>
</dbReference>
<accession>A0A382A9Z2</accession>
<gene>
    <name evidence="2" type="ORF">METZ01_LOCUS150915</name>
</gene>
<evidence type="ECO:0000313" key="2">
    <source>
        <dbReference type="EMBL" id="SVA98061.1"/>
    </source>
</evidence>
<dbReference type="InterPro" id="IPR036291">
    <property type="entry name" value="NAD(P)-bd_dom_sf"/>
</dbReference>
<dbReference type="PANTHER" id="PTHR42760">
    <property type="entry name" value="SHORT-CHAIN DEHYDROGENASES/REDUCTASES FAMILY MEMBER"/>
    <property type="match status" value="1"/>
</dbReference>
<evidence type="ECO:0000256" key="1">
    <source>
        <dbReference type="ARBA" id="ARBA00006484"/>
    </source>
</evidence>
<dbReference type="PROSITE" id="PS00061">
    <property type="entry name" value="ADH_SHORT"/>
    <property type="match status" value="1"/>
</dbReference>
<protein>
    <recommendedName>
        <fullName evidence="3">3-oxoacyl-ACP reductase</fullName>
    </recommendedName>
</protein>
<dbReference type="PRINTS" id="PR00081">
    <property type="entry name" value="GDHRDH"/>
</dbReference>
<dbReference type="PANTHER" id="PTHR42760:SF132">
    <property type="entry name" value="SHORT-CHAIN DEHYDROGENASE_REDUCTASE FAMILY PROTEIN"/>
    <property type="match status" value="1"/>
</dbReference>
<dbReference type="AlphaFoldDB" id="A0A382A9Z2"/>
<proteinExistence type="inferred from homology"/>
<dbReference type="InterPro" id="IPR020904">
    <property type="entry name" value="Sc_DH/Rdtase_CS"/>
</dbReference>
<dbReference type="SUPFAM" id="SSF51735">
    <property type="entry name" value="NAD(P)-binding Rossmann-fold domains"/>
    <property type="match status" value="1"/>
</dbReference>
<dbReference type="CDD" id="cd05233">
    <property type="entry name" value="SDR_c"/>
    <property type="match status" value="1"/>
</dbReference>